<evidence type="ECO:0000256" key="2">
    <source>
        <dbReference type="ARBA" id="ARBA00022490"/>
    </source>
</evidence>
<dbReference type="Pfam" id="PF02381">
    <property type="entry name" value="MraZ"/>
    <property type="match status" value="2"/>
</dbReference>
<dbReference type="GO" id="GO:0051301">
    <property type="term" value="P:cell division"/>
    <property type="evidence" value="ECO:0007669"/>
    <property type="project" value="UniProtKB-KW"/>
</dbReference>
<name>A0A432W315_9GAMM</name>
<dbReference type="AlphaFoldDB" id="A0A432W315"/>
<dbReference type="SUPFAM" id="SSF89447">
    <property type="entry name" value="AbrB/MazE/MraZ-like"/>
    <property type="match status" value="1"/>
</dbReference>
<dbReference type="PROSITE" id="PS51740">
    <property type="entry name" value="SPOVT_ABRB"/>
    <property type="match status" value="2"/>
</dbReference>
<comment type="caution">
    <text evidence="9">The sequence shown here is derived from an EMBL/GenBank/DDBJ whole genome shotgun (WGS) entry which is preliminary data.</text>
</comment>
<dbReference type="Proteomes" id="UP000288395">
    <property type="component" value="Unassembled WGS sequence"/>
</dbReference>
<gene>
    <name evidence="7" type="primary">mraZ</name>
    <name evidence="9" type="ORF">CWE08_02400</name>
</gene>
<keyword evidence="3" id="KW-0677">Repeat</keyword>
<dbReference type="InterPro" id="IPR003444">
    <property type="entry name" value="MraZ"/>
</dbReference>
<keyword evidence="9" id="KW-0132">Cell division</keyword>
<comment type="subcellular location">
    <subcellularLocation>
        <location evidence="7">Cytoplasm</location>
        <location evidence="7">Nucleoid</location>
    </subcellularLocation>
</comment>
<dbReference type="EMBL" id="PIPJ01000001">
    <property type="protein sequence ID" value="RUO23516.1"/>
    <property type="molecule type" value="Genomic_DNA"/>
</dbReference>
<sequence length="152" mass="17371">MFRGATSINLDDKGRLAIPARYRNLLSLDCEGKMVCTVDNKQPCLLLYPLPEWQVIEQKLASLSSMNPVERRLQRLLLGYAEDCDMDKNGRLLIAPPLRQFANLTKKLMLVGQLNKFEIWDEAVWQQQVAEDIAAEQAGDFTLTDRLQDFSL</sequence>
<keyword evidence="5 7" id="KW-0238">DNA-binding</keyword>
<evidence type="ECO:0000313" key="9">
    <source>
        <dbReference type="EMBL" id="RUO23516.1"/>
    </source>
</evidence>
<dbReference type="HAMAP" id="MF_01008">
    <property type="entry name" value="MraZ"/>
    <property type="match status" value="1"/>
</dbReference>
<dbReference type="InterPro" id="IPR038619">
    <property type="entry name" value="MraZ_sf"/>
</dbReference>
<dbReference type="GO" id="GO:2000143">
    <property type="term" value="P:negative regulation of DNA-templated transcription initiation"/>
    <property type="evidence" value="ECO:0007669"/>
    <property type="project" value="TreeGrafter"/>
</dbReference>
<dbReference type="PANTHER" id="PTHR34701">
    <property type="entry name" value="TRANSCRIPTIONAL REGULATOR MRAZ"/>
    <property type="match status" value="1"/>
</dbReference>
<dbReference type="GO" id="GO:0009295">
    <property type="term" value="C:nucleoid"/>
    <property type="evidence" value="ECO:0007669"/>
    <property type="project" value="UniProtKB-SubCell"/>
</dbReference>
<accession>A0A432W315</accession>
<keyword evidence="4 7" id="KW-0805">Transcription regulation</keyword>
<keyword evidence="9" id="KW-0131">Cell cycle</keyword>
<evidence type="ECO:0000256" key="6">
    <source>
        <dbReference type="ARBA" id="ARBA00023163"/>
    </source>
</evidence>
<dbReference type="FunFam" id="3.40.1550.20:FF:000001">
    <property type="entry name" value="Transcriptional regulator MraZ"/>
    <property type="match status" value="1"/>
</dbReference>
<dbReference type="InterPro" id="IPR020603">
    <property type="entry name" value="MraZ_dom"/>
</dbReference>
<keyword evidence="2 7" id="KW-0963">Cytoplasm</keyword>
<dbReference type="OrthoDB" id="9807753at2"/>
<comment type="subunit">
    <text evidence="7">Forms oligomers.</text>
</comment>
<dbReference type="RefSeq" id="WP_126765234.1">
    <property type="nucleotide sequence ID" value="NZ_PIPJ01000001.1"/>
</dbReference>
<feature type="domain" description="SpoVT-AbrB" evidence="8">
    <location>
        <begin position="81"/>
        <end position="124"/>
    </location>
</feature>
<proteinExistence type="inferred from homology"/>
<dbReference type="CDD" id="cd16320">
    <property type="entry name" value="MraZ_N"/>
    <property type="match status" value="1"/>
</dbReference>
<evidence type="ECO:0000259" key="8">
    <source>
        <dbReference type="PROSITE" id="PS51740"/>
    </source>
</evidence>
<keyword evidence="10" id="KW-1185">Reference proteome</keyword>
<protein>
    <recommendedName>
        <fullName evidence="1 7">Transcriptional regulator MraZ</fullName>
    </recommendedName>
</protein>
<dbReference type="InterPro" id="IPR035644">
    <property type="entry name" value="MraZ_C"/>
</dbReference>
<dbReference type="InterPro" id="IPR035642">
    <property type="entry name" value="MraZ_N"/>
</dbReference>
<dbReference type="InterPro" id="IPR007159">
    <property type="entry name" value="SpoVT-AbrB_dom"/>
</dbReference>
<dbReference type="CDD" id="cd16321">
    <property type="entry name" value="MraZ_C"/>
    <property type="match status" value="1"/>
</dbReference>
<comment type="similarity">
    <text evidence="7">Belongs to the MraZ family.</text>
</comment>
<dbReference type="Gene3D" id="3.40.1550.20">
    <property type="entry name" value="Transcriptional regulator MraZ domain"/>
    <property type="match status" value="1"/>
</dbReference>
<dbReference type="InterPro" id="IPR037914">
    <property type="entry name" value="SpoVT-AbrB_sf"/>
</dbReference>
<evidence type="ECO:0000256" key="5">
    <source>
        <dbReference type="ARBA" id="ARBA00023125"/>
    </source>
</evidence>
<reference evidence="10" key="1">
    <citation type="journal article" date="2018" name="Front. Microbiol.">
        <title>Genome-Based Analysis Reveals the Taxonomy and Diversity of the Family Idiomarinaceae.</title>
        <authorList>
            <person name="Liu Y."/>
            <person name="Lai Q."/>
            <person name="Shao Z."/>
        </authorList>
    </citation>
    <scope>NUCLEOTIDE SEQUENCE [LARGE SCALE GENOMIC DNA]</scope>
    <source>
        <strain evidence="10">GBPy7</strain>
    </source>
</reference>
<dbReference type="GO" id="GO:0003700">
    <property type="term" value="F:DNA-binding transcription factor activity"/>
    <property type="evidence" value="ECO:0007669"/>
    <property type="project" value="UniProtKB-UniRule"/>
</dbReference>
<evidence type="ECO:0000256" key="1">
    <source>
        <dbReference type="ARBA" id="ARBA00013860"/>
    </source>
</evidence>
<feature type="domain" description="SpoVT-AbrB" evidence="8">
    <location>
        <begin position="5"/>
        <end position="52"/>
    </location>
</feature>
<dbReference type="NCBIfam" id="TIGR00242">
    <property type="entry name" value="division/cell wall cluster transcriptional repressor MraZ"/>
    <property type="match status" value="1"/>
</dbReference>
<keyword evidence="6 7" id="KW-0804">Transcription</keyword>
<evidence type="ECO:0000256" key="3">
    <source>
        <dbReference type="ARBA" id="ARBA00022737"/>
    </source>
</evidence>
<dbReference type="GO" id="GO:0000976">
    <property type="term" value="F:transcription cis-regulatory region binding"/>
    <property type="evidence" value="ECO:0007669"/>
    <property type="project" value="TreeGrafter"/>
</dbReference>
<evidence type="ECO:0000256" key="4">
    <source>
        <dbReference type="ARBA" id="ARBA00023015"/>
    </source>
</evidence>
<evidence type="ECO:0000313" key="10">
    <source>
        <dbReference type="Proteomes" id="UP000288395"/>
    </source>
</evidence>
<dbReference type="GO" id="GO:0005737">
    <property type="term" value="C:cytoplasm"/>
    <property type="evidence" value="ECO:0007669"/>
    <property type="project" value="UniProtKB-UniRule"/>
</dbReference>
<organism evidence="9 10">
    <name type="scientific">Aliidiomarina iranensis</name>
    <dbReference type="NCBI Taxonomy" id="1434071"/>
    <lineage>
        <taxon>Bacteria</taxon>
        <taxon>Pseudomonadati</taxon>
        <taxon>Pseudomonadota</taxon>
        <taxon>Gammaproteobacteria</taxon>
        <taxon>Alteromonadales</taxon>
        <taxon>Idiomarinaceae</taxon>
        <taxon>Aliidiomarina</taxon>
    </lineage>
</organism>
<dbReference type="PANTHER" id="PTHR34701:SF1">
    <property type="entry name" value="TRANSCRIPTIONAL REGULATOR MRAZ"/>
    <property type="match status" value="1"/>
</dbReference>
<evidence type="ECO:0000256" key="7">
    <source>
        <dbReference type="HAMAP-Rule" id="MF_01008"/>
    </source>
</evidence>